<accession>A0A4R2KGN5</accession>
<evidence type="ECO:0000313" key="3">
    <source>
        <dbReference type="EMBL" id="TCO69599.1"/>
    </source>
</evidence>
<comment type="caution">
    <text evidence="3">The sequence shown here is derived from an EMBL/GenBank/DDBJ whole genome shotgun (WGS) entry which is preliminary data.</text>
</comment>
<dbReference type="PANTHER" id="PTHR12788:SF10">
    <property type="entry name" value="PROTEIN-TYROSINE SULFOTRANSFERASE"/>
    <property type="match status" value="1"/>
</dbReference>
<dbReference type="Pfam" id="PF14559">
    <property type="entry name" value="TPR_19"/>
    <property type="match status" value="1"/>
</dbReference>
<sequence length="653" mass="70812">MQPPSPAQIARLYQQGVDRQAAGDLDGAEALLKQVLAARPRQPEALFQLGRIAMARGAPKRAVQQFEKAAQAKPGEPAIWLAWAEALAALGDKARLRGFAAKTRAARLPPDVQARIQAVLARGTRPGIPGPGVLGSAPPAEIDALLALVNSGRLDAAEPRAAALRARHADSAVLADIHGTVLNRLGRPDAARAAFAEALRLAPELVEAALHLGEAHLAARDYAAAADAFSRAIALGQTRPQTFEALARALERAGRPEDALAAHDRAVAAAPDRPEVHGRRAILLQQMGRFQEAEAGFRRSIDLDPTNGEPFRLLVKGRRIGADDPLVAEMAALWDRPDLSDHSRMNLGFALAKAMEDAGQPDRIFAYLHPANALMRKLYPYDIAERRAEIDALKAAVADTDFTARRVAGVTDYAPIFVTGMPRSGTTLVEQILASHSRVTGGGELGFVAGEAMRLMSDGAGGLRPLSGLGDREIAEFGHAVEAHLRMRLPGSDIVTDKSIQTYMVAGLVRLALPNARIVVVHRDPRDTCLSIYKNIFAEGTHRYAYDLRDLGLYYRMFVEVIDFWRARLPDGFHEIRYENLIADPEPQARALVAAGGLAWEDGCLDFHKTERRVATLSLHQVRQPIYATSMKAWERHADELAPLIEALGDAID</sequence>
<proteinExistence type="predicted"/>
<dbReference type="OrthoDB" id="9800698at2"/>
<dbReference type="Proteomes" id="UP000295142">
    <property type="component" value="Unassembled WGS sequence"/>
</dbReference>
<dbReference type="InterPro" id="IPR026634">
    <property type="entry name" value="TPST-like"/>
</dbReference>
<feature type="repeat" description="TPR" evidence="2">
    <location>
        <begin position="274"/>
        <end position="307"/>
    </location>
</feature>
<dbReference type="Gene3D" id="3.40.50.300">
    <property type="entry name" value="P-loop containing nucleotide triphosphate hydrolases"/>
    <property type="match status" value="1"/>
</dbReference>
<dbReference type="InterPro" id="IPR027417">
    <property type="entry name" value="P-loop_NTPase"/>
</dbReference>
<dbReference type="SMART" id="SM00028">
    <property type="entry name" value="TPR"/>
    <property type="match status" value="6"/>
</dbReference>
<gene>
    <name evidence="3" type="ORF">EV655_11451</name>
</gene>
<evidence type="ECO:0000256" key="2">
    <source>
        <dbReference type="PROSITE-ProRule" id="PRU00339"/>
    </source>
</evidence>
<evidence type="ECO:0000256" key="1">
    <source>
        <dbReference type="ARBA" id="ARBA00022679"/>
    </source>
</evidence>
<dbReference type="SUPFAM" id="SSF48452">
    <property type="entry name" value="TPR-like"/>
    <property type="match status" value="1"/>
</dbReference>
<dbReference type="PANTHER" id="PTHR12788">
    <property type="entry name" value="PROTEIN-TYROSINE SULFOTRANSFERASE 2"/>
    <property type="match status" value="1"/>
</dbReference>
<feature type="repeat" description="TPR" evidence="2">
    <location>
        <begin position="206"/>
        <end position="239"/>
    </location>
</feature>
<dbReference type="EMBL" id="SLWW01000014">
    <property type="protein sequence ID" value="TCO69599.1"/>
    <property type="molecule type" value="Genomic_DNA"/>
</dbReference>
<dbReference type="Gene3D" id="1.25.40.10">
    <property type="entry name" value="Tetratricopeptide repeat domain"/>
    <property type="match status" value="2"/>
</dbReference>
<feature type="repeat" description="TPR" evidence="2">
    <location>
        <begin position="43"/>
        <end position="76"/>
    </location>
</feature>
<keyword evidence="2" id="KW-0802">TPR repeat</keyword>
<dbReference type="Pfam" id="PF13432">
    <property type="entry name" value="TPR_16"/>
    <property type="match status" value="2"/>
</dbReference>
<dbReference type="InterPro" id="IPR011990">
    <property type="entry name" value="TPR-like_helical_dom_sf"/>
</dbReference>
<organism evidence="3 4">
    <name type="scientific">Rhodovulum euryhalinum</name>
    <dbReference type="NCBI Taxonomy" id="35805"/>
    <lineage>
        <taxon>Bacteria</taxon>
        <taxon>Pseudomonadati</taxon>
        <taxon>Pseudomonadota</taxon>
        <taxon>Alphaproteobacteria</taxon>
        <taxon>Rhodobacterales</taxon>
        <taxon>Paracoccaceae</taxon>
        <taxon>Rhodovulum</taxon>
    </lineage>
</organism>
<keyword evidence="4" id="KW-1185">Reference proteome</keyword>
<dbReference type="Pfam" id="PF13469">
    <property type="entry name" value="Sulfotransfer_3"/>
    <property type="match status" value="1"/>
</dbReference>
<dbReference type="SUPFAM" id="SSF52540">
    <property type="entry name" value="P-loop containing nucleoside triphosphate hydrolases"/>
    <property type="match status" value="1"/>
</dbReference>
<name>A0A4R2KGN5_9RHOB</name>
<dbReference type="AlphaFoldDB" id="A0A4R2KGN5"/>
<evidence type="ECO:0000313" key="4">
    <source>
        <dbReference type="Proteomes" id="UP000295142"/>
    </source>
</evidence>
<dbReference type="GO" id="GO:0008476">
    <property type="term" value="F:protein-tyrosine sulfotransferase activity"/>
    <property type="evidence" value="ECO:0007669"/>
    <property type="project" value="InterPro"/>
</dbReference>
<keyword evidence="1" id="KW-0808">Transferase</keyword>
<protein>
    <submittedName>
        <fullName evidence="3">Flp pilus assembly protein TadD</fullName>
    </submittedName>
</protein>
<dbReference type="InterPro" id="IPR019734">
    <property type="entry name" value="TPR_rpt"/>
</dbReference>
<dbReference type="RefSeq" id="WP_132546246.1">
    <property type="nucleotide sequence ID" value="NZ_SLWW01000014.1"/>
</dbReference>
<dbReference type="PROSITE" id="PS50005">
    <property type="entry name" value="TPR"/>
    <property type="match status" value="3"/>
</dbReference>
<reference evidence="3 4" key="1">
    <citation type="submission" date="2019-03" db="EMBL/GenBank/DDBJ databases">
        <title>Genomic Encyclopedia of Type Strains, Phase IV (KMG-IV): sequencing the most valuable type-strain genomes for metagenomic binning, comparative biology and taxonomic classification.</title>
        <authorList>
            <person name="Goeker M."/>
        </authorList>
    </citation>
    <scope>NUCLEOTIDE SEQUENCE [LARGE SCALE GENOMIC DNA]</scope>
    <source>
        <strain evidence="3 4">DSM 4868</strain>
    </source>
</reference>